<proteinExistence type="predicted"/>
<protein>
    <submittedName>
        <fullName evidence="1">Uncharacterized protein</fullName>
    </submittedName>
</protein>
<evidence type="ECO:0000313" key="2">
    <source>
        <dbReference type="Proteomes" id="UP000077926"/>
    </source>
</evidence>
<dbReference type="EMBL" id="CP017080">
    <property type="protein sequence ID" value="AOH53635.1"/>
    <property type="molecule type" value="Genomic_DNA"/>
</dbReference>
<dbReference type="AlphaFoldDB" id="A0A1B3XK96"/>
<sequence length="82" mass="9769">MVYRKKNSFIMTVQLILDVEFQPQSGKFIKISRKKRPRTIFSVQSVQMPLSLEIKEPFCVIAIHLLHIENLIRLHWVLFQMS</sequence>
<keyword evidence="2" id="KW-1185">Reference proteome</keyword>
<dbReference type="KEGG" id="bmur:ABE28_004675"/>
<evidence type="ECO:0000313" key="1">
    <source>
        <dbReference type="EMBL" id="AOH53635.1"/>
    </source>
</evidence>
<gene>
    <name evidence="1" type="ORF">ABE28_004675</name>
</gene>
<organism evidence="1 2">
    <name type="scientific">Peribacillus muralis</name>
    <dbReference type="NCBI Taxonomy" id="264697"/>
    <lineage>
        <taxon>Bacteria</taxon>
        <taxon>Bacillati</taxon>
        <taxon>Bacillota</taxon>
        <taxon>Bacilli</taxon>
        <taxon>Bacillales</taxon>
        <taxon>Bacillaceae</taxon>
        <taxon>Peribacillus</taxon>
    </lineage>
</organism>
<dbReference type="Proteomes" id="UP000077926">
    <property type="component" value="Chromosome"/>
</dbReference>
<accession>A0A1B3XK96</accession>
<name>A0A1B3XK96_9BACI</name>
<reference evidence="1 2" key="1">
    <citation type="submission" date="2016-08" db="EMBL/GenBank/DDBJ databases">
        <title>Complete genome sequence of Bacillus muralis G25-68, a strain with toxicity to nematodes.</title>
        <authorList>
            <person name="Zheng Z."/>
        </authorList>
    </citation>
    <scope>NUCLEOTIDE SEQUENCE [LARGE SCALE GENOMIC DNA]</scope>
    <source>
        <strain evidence="1 2">G25-68</strain>
    </source>
</reference>